<gene>
    <name evidence="1" type="ORF">b29O05.2</name>
</gene>
<reference evidence="1" key="1">
    <citation type="journal article" date="2007" name="Mol. Plant Microbe Interact.">
        <title>The genomic dynamics and evolutionary mechanism of the Pi2/9 locus in rice.</title>
        <authorList>
            <person name="Zhou B."/>
            <person name="Dolan M."/>
            <person name="Sakai H."/>
            <person name="Wang G.L."/>
        </authorList>
    </citation>
    <scope>NUCLEOTIDE SEQUENCE</scope>
</reference>
<sequence length="59" mass="6734">MAAGSRLHDDNSRTRVDRCRRQVLDASVITVDALHISDLAFTVKRYKDNYASPAKMIHF</sequence>
<name>Q0ZHC4_ORYSJ</name>
<organism evidence="1">
    <name type="scientific">Oryza sativa subsp. japonica</name>
    <name type="common">Rice</name>
    <dbReference type="NCBI Taxonomy" id="39947"/>
    <lineage>
        <taxon>Eukaryota</taxon>
        <taxon>Viridiplantae</taxon>
        <taxon>Streptophyta</taxon>
        <taxon>Embryophyta</taxon>
        <taxon>Tracheophyta</taxon>
        <taxon>Spermatophyta</taxon>
        <taxon>Magnoliopsida</taxon>
        <taxon>Liliopsida</taxon>
        <taxon>Poales</taxon>
        <taxon>Poaceae</taxon>
        <taxon>BOP clade</taxon>
        <taxon>Oryzoideae</taxon>
        <taxon>Oryzeae</taxon>
        <taxon>Oryzinae</taxon>
        <taxon>Oryza</taxon>
        <taxon>Oryza sativa</taxon>
    </lineage>
</organism>
<protein>
    <submittedName>
        <fullName evidence="1">Uncharacterized protein</fullName>
    </submittedName>
</protein>
<evidence type="ECO:0000313" key="1">
    <source>
        <dbReference type="EMBL" id="ABE02737.1"/>
    </source>
</evidence>
<proteinExistence type="predicted"/>
<accession>Q0ZHC4</accession>
<dbReference type="AlphaFoldDB" id="Q0ZHC4"/>
<dbReference type="EMBL" id="DQ454158">
    <property type="protein sequence ID" value="ABE02737.1"/>
    <property type="molecule type" value="Genomic_DNA"/>
</dbReference>